<feature type="region of interest" description="Disordered" evidence="1">
    <location>
        <begin position="1"/>
        <end position="23"/>
    </location>
</feature>
<evidence type="ECO:0000256" key="1">
    <source>
        <dbReference type="SAM" id="MobiDB-lite"/>
    </source>
</evidence>
<evidence type="ECO:0000313" key="2">
    <source>
        <dbReference type="EMBL" id="RNA29004.1"/>
    </source>
</evidence>
<dbReference type="Proteomes" id="UP000276133">
    <property type="component" value="Unassembled WGS sequence"/>
</dbReference>
<accession>A0A3M7RZN5</accession>
<sequence>MLAPEYYSSQEKTDVETEKTVHESQKKKRKMSIWKIIQTFDNAYDAEKSIGKEGSKCAKYDTAITISIKRDILKS</sequence>
<keyword evidence="3" id="KW-1185">Reference proteome</keyword>
<dbReference type="AlphaFoldDB" id="A0A3M7RZN5"/>
<name>A0A3M7RZN5_BRAPC</name>
<reference evidence="2 3" key="1">
    <citation type="journal article" date="2018" name="Sci. Rep.">
        <title>Genomic signatures of local adaptation to the degree of environmental predictability in rotifers.</title>
        <authorList>
            <person name="Franch-Gras L."/>
            <person name="Hahn C."/>
            <person name="Garcia-Roger E.M."/>
            <person name="Carmona M.J."/>
            <person name="Serra M."/>
            <person name="Gomez A."/>
        </authorList>
    </citation>
    <scope>NUCLEOTIDE SEQUENCE [LARGE SCALE GENOMIC DNA]</scope>
    <source>
        <strain evidence="2">HYR1</strain>
    </source>
</reference>
<organism evidence="2 3">
    <name type="scientific">Brachionus plicatilis</name>
    <name type="common">Marine rotifer</name>
    <name type="synonym">Brachionus muelleri</name>
    <dbReference type="NCBI Taxonomy" id="10195"/>
    <lineage>
        <taxon>Eukaryota</taxon>
        <taxon>Metazoa</taxon>
        <taxon>Spiralia</taxon>
        <taxon>Gnathifera</taxon>
        <taxon>Rotifera</taxon>
        <taxon>Eurotatoria</taxon>
        <taxon>Monogononta</taxon>
        <taxon>Pseudotrocha</taxon>
        <taxon>Ploima</taxon>
        <taxon>Brachionidae</taxon>
        <taxon>Brachionus</taxon>
    </lineage>
</organism>
<evidence type="ECO:0000313" key="3">
    <source>
        <dbReference type="Proteomes" id="UP000276133"/>
    </source>
</evidence>
<feature type="compositionally biased region" description="Basic and acidic residues" evidence="1">
    <location>
        <begin position="11"/>
        <end position="23"/>
    </location>
</feature>
<protein>
    <submittedName>
        <fullName evidence="2">Uncharacterized protein</fullName>
    </submittedName>
</protein>
<gene>
    <name evidence="2" type="ORF">BpHYR1_002611</name>
</gene>
<proteinExistence type="predicted"/>
<comment type="caution">
    <text evidence="2">The sequence shown here is derived from an EMBL/GenBank/DDBJ whole genome shotgun (WGS) entry which is preliminary data.</text>
</comment>
<dbReference type="EMBL" id="REGN01002300">
    <property type="protein sequence ID" value="RNA29004.1"/>
    <property type="molecule type" value="Genomic_DNA"/>
</dbReference>